<dbReference type="InterPro" id="IPR036986">
    <property type="entry name" value="S4_RNA-bd_sf"/>
</dbReference>
<dbReference type="PANTHER" id="PTHR32319:SF0">
    <property type="entry name" value="BACTERIAL HEMOLYSIN-LIKE PROTEIN"/>
    <property type="match status" value="1"/>
</dbReference>
<dbReference type="InterPro" id="IPR002942">
    <property type="entry name" value="S4_RNA-bd"/>
</dbReference>
<evidence type="ECO:0000313" key="4">
    <source>
        <dbReference type="Proteomes" id="UP000232227"/>
    </source>
</evidence>
<accession>A0A291IRH8</accession>
<dbReference type="PANTHER" id="PTHR32319">
    <property type="entry name" value="BACTERIAL HEMOLYSIN-LIKE PROTEIN"/>
    <property type="match status" value="1"/>
</dbReference>
<dbReference type="PIRSF" id="PIRSF005578">
    <property type="entry name" value="TlyA"/>
    <property type="match status" value="1"/>
</dbReference>
<dbReference type="SUPFAM" id="SSF53335">
    <property type="entry name" value="S-adenosyl-L-methionine-dependent methyltransferases"/>
    <property type="match status" value="1"/>
</dbReference>
<dbReference type="CDD" id="cd00165">
    <property type="entry name" value="S4"/>
    <property type="match status" value="1"/>
</dbReference>
<dbReference type="InterPro" id="IPR002877">
    <property type="entry name" value="RNA_MeTrfase_FtsJ_dom"/>
</dbReference>
<dbReference type="GO" id="GO:0008168">
    <property type="term" value="F:methyltransferase activity"/>
    <property type="evidence" value="ECO:0007669"/>
    <property type="project" value="UniProtKB-KW"/>
</dbReference>
<dbReference type="GO" id="GO:0003723">
    <property type="term" value="F:RNA binding"/>
    <property type="evidence" value="ECO:0007669"/>
    <property type="project" value="UniProtKB-KW"/>
</dbReference>
<gene>
    <name evidence="3" type="ORF">CP520_01275</name>
</gene>
<keyword evidence="3" id="KW-0808">Transferase</keyword>
<dbReference type="PROSITE" id="PS50889">
    <property type="entry name" value="S4"/>
    <property type="match status" value="1"/>
</dbReference>
<dbReference type="InterPro" id="IPR029063">
    <property type="entry name" value="SAM-dependent_MTases_sf"/>
</dbReference>
<dbReference type="NCBIfam" id="TIGR00478">
    <property type="entry name" value="tly"/>
    <property type="match status" value="1"/>
</dbReference>
<dbReference type="Gene3D" id="3.40.50.150">
    <property type="entry name" value="Vaccinia Virus protein VP39"/>
    <property type="match status" value="1"/>
</dbReference>
<dbReference type="RefSeq" id="WP_096862677.1">
    <property type="nucleotide sequence ID" value="NZ_CP023668.1"/>
</dbReference>
<dbReference type="Pfam" id="PF01728">
    <property type="entry name" value="FtsJ"/>
    <property type="match status" value="1"/>
</dbReference>
<reference evidence="3 4" key="1">
    <citation type="submission" date="2017-09" db="EMBL/GenBank/DDBJ databases">
        <title>SPAdes assembly of the Mesoplasma lactucae genome.</title>
        <authorList>
            <person name="Knight T.F."/>
            <person name="Rubinstein R."/>
            <person name="Citino T."/>
        </authorList>
    </citation>
    <scope>NUCLEOTIDE SEQUENCE [LARGE SCALE GENOMIC DNA]</scope>
    <source>
        <strain evidence="3 4">831-C4</strain>
    </source>
</reference>
<keyword evidence="1" id="KW-0694">RNA-binding</keyword>
<dbReference type="SMART" id="SM00363">
    <property type="entry name" value="S4"/>
    <property type="match status" value="1"/>
</dbReference>
<dbReference type="InterPro" id="IPR004538">
    <property type="entry name" value="Hemolysin_A/TlyA"/>
</dbReference>
<dbReference type="SUPFAM" id="SSF55174">
    <property type="entry name" value="Alpha-L RNA-binding motif"/>
    <property type="match status" value="1"/>
</dbReference>
<evidence type="ECO:0000256" key="2">
    <source>
        <dbReference type="ARBA" id="ARBA00029460"/>
    </source>
</evidence>
<sequence>MDKKRLDVYLFESGIIDSRSRAKSFIEGERDVFVNNKKIVKPSFLVSSDDDIKVIQKNEVEFVSRAGYKLEKAIKYWNLDLTGLTCLDIGASTGGFTQCCLLNNAKEVFSVDVGHDQLVESLSNDKRVHQLDNVNFRDITTKIISDEINFYCCDVSFISLEHILKPLTNLNLAKNSFGVFLIKPQFELSQKEITNGKVKAKEDHFKAIKKVINLATDNNFIVNDLTYSPIKGNKKGNIEYLLLLSRDEKLKAYRKLTNEVIHHEINEAWKEL</sequence>
<dbReference type="AlphaFoldDB" id="A0A291IRH8"/>
<proteinExistence type="inferred from homology"/>
<dbReference type="EMBL" id="CP023668">
    <property type="protein sequence ID" value="ATG97389.1"/>
    <property type="molecule type" value="Genomic_DNA"/>
</dbReference>
<dbReference type="InterPro" id="IPR047048">
    <property type="entry name" value="TlyA"/>
</dbReference>
<name>A0A291IRH8_9MOLU</name>
<dbReference type="Proteomes" id="UP000232227">
    <property type="component" value="Chromosome"/>
</dbReference>
<protein>
    <submittedName>
        <fullName evidence="3">TlyA family rRNA (Cytidine-2'-O)-methyltransferase</fullName>
    </submittedName>
</protein>
<evidence type="ECO:0000256" key="1">
    <source>
        <dbReference type="ARBA" id="ARBA00022884"/>
    </source>
</evidence>
<dbReference type="KEGG" id="mlac:CP520_01275"/>
<organism evidence="3 4">
    <name type="scientific">Mesoplasma lactucae ATCC 49193</name>
    <dbReference type="NCBI Taxonomy" id="81460"/>
    <lineage>
        <taxon>Bacteria</taxon>
        <taxon>Bacillati</taxon>
        <taxon>Mycoplasmatota</taxon>
        <taxon>Mollicutes</taxon>
        <taxon>Entomoplasmatales</taxon>
        <taxon>Entomoplasmataceae</taxon>
        <taxon>Mesoplasma</taxon>
    </lineage>
</organism>
<comment type="similarity">
    <text evidence="2">Belongs to the TlyA family.</text>
</comment>
<dbReference type="OrthoDB" id="9784736at2"/>
<keyword evidence="3" id="KW-0489">Methyltransferase</keyword>
<keyword evidence="4" id="KW-1185">Reference proteome</keyword>
<dbReference type="Pfam" id="PF01479">
    <property type="entry name" value="S4"/>
    <property type="match status" value="1"/>
</dbReference>
<evidence type="ECO:0000313" key="3">
    <source>
        <dbReference type="EMBL" id="ATG97389.1"/>
    </source>
</evidence>
<dbReference type="GO" id="GO:0032259">
    <property type="term" value="P:methylation"/>
    <property type="evidence" value="ECO:0007669"/>
    <property type="project" value="UniProtKB-KW"/>
</dbReference>
<dbReference type="Gene3D" id="3.10.290.10">
    <property type="entry name" value="RNA-binding S4 domain"/>
    <property type="match status" value="1"/>
</dbReference>